<sequence>MQYYYLVAGLTEYPFDIDNVVSGGLRVDVPQIKAQIMGELSPRDRRAVELLYTYYDIENIIGHVRGTKLPFNELGNLSREEIAFLTDRKGGEGEQAGQPLPEEMAEREAKLALPGAVRLVIDRFRGHGGSDAVPEPDDFAPLSEDDLERELFLSFYKACGAAGEQGGGWFRTDMWPGGFAVPEYLRTWAEYDRMVRNIVAAYKARQLGLTPEQKEGMIVEENRDVRDALIGGQAADFGMKDRFPYAEELLQVLETEDFVERERRMDALRCQMADDLAEHDYFGIGRIMDYLIRLNILHRWASLDAEQGRGNFREMVSALTDPEKIAESVGGTRG</sequence>
<dbReference type="Pfam" id="PF10962">
    <property type="entry name" value="DUF2764"/>
    <property type="match status" value="2"/>
</dbReference>
<dbReference type="OrthoDB" id="9813754at2"/>
<dbReference type="InterPro" id="IPR024492">
    <property type="entry name" value="DUF2764"/>
</dbReference>
<accession>A0A379MST0</accession>
<gene>
    <name evidence="1" type="ORF">NCTC11190_01111</name>
</gene>
<dbReference type="RefSeq" id="WP_027290221.1">
    <property type="nucleotide sequence ID" value="NZ_UGVL01000001.1"/>
</dbReference>
<evidence type="ECO:0000313" key="1">
    <source>
        <dbReference type="EMBL" id="SUE33897.1"/>
    </source>
</evidence>
<dbReference type="EMBL" id="UGVL01000001">
    <property type="protein sequence ID" value="SUE33897.1"/>
    <property type="molecule type" value="Genomic_DNA"/>
</dbReference>
<dbReference type="AlphaFoldDB" id="A0A379MST0"/>
<proteinExistence type="predicted"/>
<name>A0A379MST0_9BACT</name>
<organism evidence="1 2">
    <name type="scientific">Rikenella microfusus</name>
    <dbReference type="NCBI Taxonomy" id="28139"/>
    <lineage>
        <taxon>Bacteria</taxon>
        <taxon>Pseudomonadati</taxon>
        <taxon>Bacteroidota</taxon>
        <taxon>Bacteroidia</taxon>
        <taxon>Bacteroidales</taxon>
        <taxon>Rikenellaceae</taxon>
        <taxon>Rikenella</taxon>
    </lineage>
</organism>
<protein>
    <submittedName>
        <fullName evidence="1">Protein of uncharacterized function (DUF2764)</fullName>
    </submittedName>
</protein>
<keyword evidence="2" id="KW-1185">Reference proteome</keyword>
<dbReference type="Proteomes" id="UP000255233">
    <property type="component" value="Unassembled WGS sequence"/>
</dbReference>
<evidence type="ECO:0000313" key="2">
    <source>
        <dbReference type="Proteomes" id="UP000255233"/>
    </source>
</evidence>
<dbReference type="STRING" id="880526.GCA_000427365_00336"/>
<reference evidence="1 2" key="1">
    <citation type="submission" date="2018-06" db="EMBL/GenBank/DDBJ databases">
        <authorList>
            <consortium name="Pathogen Informatics"/>
            <person name="Doyle S."/>
        </authorList>
    </citation>
    <scope>NUCLEOTIDE SEQUENCE [LARGE SCALE GENOMIC DNA]</scope>
    <source>
        <strain evidence="1 2">NCTC11190</strain>
    </source>
</reference>